<name>A0ABP3V128_9FLAO</name>
<evidence type="ECO:0000313" key="2">
    <source>
        <dbReference type="Proteomes" id="UP001500736"/>
    </source>
</evidence>
<sequence length="339" mass="38911">MNLQPLKIPAGWTVDWNLLTDTDPTEDTIHEFTGSSLLLISSHTLLKAIDVSWRPEGDINGAYQLQVICLLPKFNTKTNALDYEGVWEAPELEFSTKNRLELVDKLNHLLFYLKPYTDTRILLQPGVVDKPNEAIRQELLTNDLTEELVEKIIASNHKKLQELLLDHKAVSYADVEKLSKEGATKGVKNKAKQLLNSKQFRNLKSEVSSNVDKTKLISSITNKMEAVLAELQQLKPEKEFTLKTHEPNGYWSFHWKSNKLWKTEHYLKEWFTVSLYGNSDAFSLSGSHSIKDVFEQLEEGHFLYKGKTIKTLFKMLDTIEKETKDAVLKAIDQQFDPSF</sequence>
<dbReference type="RefSeq" id="WP_343798375.1">
    <property type="nucleotide sequence ID" value="NZ_BAAAGF010000003.1"/>
</dbReference>
<gene>
    <name evidence="1" type="ORF">GCM10009431_22750</name>
</gene>
<comment type="caution">
    <text evidence="1">The sequence shown here is derived from an EMBL/GenBank/DDBJ whole genome shotgun (WGS) entry which is preliminary data.</text>
</comment>
<proteinExistence type="predicted"/>
<dbReference type="Proteomes" id="UP001500736">
    <property type="component" value="Unassembled WGS sequence"/>
</dbReference>
<keyword evidence="2" id="KW-1185">Reference proteome</keyword>
<evidence type="ECO:0000313" key="1">
    <source>
        <dbReference type="EMBL" id="GAA0746442.1"/>
    </source>
</evidence>
<organism evidence="1 2">
    <name type="scientific">Gaetbulibacter jejuensis</name>
    <dbReference type="NCBI Taxonomy" id="584607"/>
    <lineage>
        <taxon>Bacteria</taxon>
        <taxon>Pseudomonadati</taxon>
        <taxon>Bacteroidota</taxon>
        <taxon>Flavobacteriia</taxon>
        <taxon>Flavobacteriales</taxon>
        <taxon>Flavobacteriaceae</taxon>
        <taxon>Gaetbulibacter</taxon>
    </lineage>
</organism>
<reference evidence="2" key="1">
    <citation type="journal article" date="2019" name="Int. J. Syst. Evol. Microbiol.">
        <title>The Global Catalogue of Microorganisms (GCM) 10K type strain sequencing project: providing services to taxonomists for standard genome sequencing and annotation.</title>
        <authorList>
            <consortium name="The Broad Institute Genomics Platform"/>
            <consortium name="The Broad Institute Genome Sequencing Center for Infectious Disease"/>
            <person name="Wu L."/>
            <person name="Ma J."/>
        </authorList>
    </citation>
    <scope>NUCLEOTIDE SEQUENCE [LARGE SCALE GENOMIC DNA]</scope>
    <source>
        <strain evidence="2">JCM 15976</strain>
    </source>
</reference>
<accession>A0ABP3V128</accession>
<protein>
    <submittedName>
        <fullName evidence="1">Uncharacterized protein</fullName>
    </submittedName>
</protein>
<dbReference type="EMBL" id="BAAAGF010000003">
    <property type="protein sequence ID" value="GAA0746442.1"/>
    <property type="molecule type" value="Genomic_DNA"/>
</dbReference>